<evidence type="ECO:0000256" key="1">
    <source>
        <dbReference type="ARBA" id="ARBA00004651"/>
    </source>
</evidence>
<evidence type="ECO:0000313" key="9">
    <source>
        <dbReference type="EMBL" id="QPT39417.1"/>
    </source>
</evidence>
<proteinExistence type="inferred from homology"/>
<dbReference type="EMBL" id="UGSB01000001">
    <property type="protein sequence ID" value="SUA56086.1"/>
    <property type="molecule type" value="Genomic_DNA"/>
</dbReference>
<evidence type="ECO:0000256" key="6">
    <source>
        <dbReference type="ARBA" id="ARBA00022989"/>
    </source>
</evidence>
<feature type="transmembrane region" description="Helical" evidence="8">
    <location>
        <begin position="60"/>
        <end position="87"/>
    </location>
</feature>
<dbReference type="Proteomes" id="UP000254603">
    <property type="component" value="Unassembled WGS sequence"/>
</dbReference>
<keyword evidence="3" id="KW-1003">Cell membrane</keyword>
<sequence>MTPKEQPERQQERRTLASLRPLSAVNYSFNAHPYYVWISIVLVWLASLLPWRNWDGAPDLLLVVLTFWGAHGAGGVGLVAAFIFGFLMDVHDTTVLGSHAITYVLTMYLVFKIRKTMLNFEVIGQMVYMLPIFLFIPLPEHMLNAWMASTWSGWGWMLGGFINVVLWLCADLILKLPWQLVNDEDAVV</sequence>
<name>A0A378XJ22_9BURK</name>
<dbReference type="Proteomes" id="UP000594903">
    <property type="component" value="Chromosome"/>
</dbReference>
<dbReference type="STRING" id="1122619.GCA_000373745_00381"/>
<comment type="similarity">
    <text evidence="2">Belongs to the MreD family.</text>
</comment>
<evidence type="ECO:0000313" key="12">
    <source>
        <dbReference type="Proteomes" id="UP000594903"/>
    </source>
</evidence>
<keyword evidence="12" id="KW-1185">Reference proteome</keyword>
<feature type="transmembrane region" description="Helical" evidence="8">
    <location>
        <begin position="93"/>
        <end position="111"/>
    </location>
</feature>
<accession>A0A378XJ22</accession>
<dbReference type="OrthoDB" id="5297408at2"/>
<feature type="transmembrane region" description="Helical" evidence="8">
    <location>
        <begin position="156"/>
        <end position="174"/>
    </location>
</feature>
<dbReference type="RefSeq" id="WP_018573561.1">
    <property type="nucleotide sequence ID" value="NZ_CP065725.1"/>
</dbReference>
<dbReference type="GO" id="GO:0005886">
    <property type="term" value="C:plasma membrane"/>
    <property type="evidence" value="ECO:0007669"/>
    <property type="project" value="UniProtKB-SubCell"/>
</dbReference>
<evidence type="ECO:0000256" key="3">
    <source>
        <dbReference type="ARBA" id="ARBA00022475"/>
    </source>
</evidence>
<organism evidence="10 11">
    <name type="scientific">Oligella ureolytica</name>
    <dbReference type="NCBI Taxonomy" id="90244"/>
    <lineage>
        <taxon>Bacteria</taxon>
        <taxon>Pseudomonadati</taxon>
        <taxon>Pseudomonadota</taxon>
        <taxon>Betaproteobacteria</taxon>
        <taxon>Burkholderiales</taxon>
        <taxon>Alcaligenaceae</taxon>
        <taxon>Oligella</taxon>
    </lineage>
</organism>
<evidence type="ECO:0000256" key="7">
    <source>
        <dbReference type="ARBA" id="ARBA00023136"/>
    </source>
</evidence>
<dbReference type="EMBL" id="CP065725">
    <property type="protein sequence ID" value="QPT39417.1"/>
    <property type="molecule type" value="Genomic_DNA"/>
</dbReference>
<dbReference type="GO" id="GO:0008360">
    <property type="term" value="P:regulation of cell shape"/>
    <property type="evidence" value="ECO:0007669"/>
    <property type="project" value="UniProtKB-KW"/>
</dbReference>
<reference evidence="9 12" key="2">
    <citation type="submission" date="2020-12" db="EMBL/GenBank/DDBJ databases">
        <title>FDA dAtabase for Regulatory Grade micrObial Sequences (FDA-ARGOS): Supporting development and validation of Infectious Disease Dx tests.</title>
        <authorList>
            <person name="Sproer C."/>
            <person name="Gronow S."/>
            <person name="Severitt S."/>
            <person name="Schroder I."/>
            <person name="Tallon L."/>
            <person name="Sadzewicz L."/>
            <person name="Zhao X."/>
            <person name="Boylan J."/>
            <person name="Ott S."/>
            <person name="Bowen H."/>
            <person name="Vavikolanu K."/>
            <person name="Mehta A."/>
            <person name="Aluvathingal J."/>
            <person name="Nadendla S."/>
            <person name="Lowell S."/>
            <person name="Myers T."/>
            <person name="Yan Y."/>
            <person name="Sichtig H."/>
        </authorList>
    </citation>
    <scope>NUCLEOTIDE SEQUENCE [LARGE SCALE GENOMIC DNA]</scope>
    <source>
        <strain evidence="9 12">FDAARGOS_872</strain>
    </source>
</reference>
<dbReference type="InterPro" id="IPR007227">
    <property type="entry name" value="Cell_shape_determining_MreD"/>
</dbReference>
<gene>
    <name evidence="9" type="primary">mreD</name>
    <name evidence="9" type="ORF">I6G29_09615</name>
    <name evidence="10" type="ORF">NCTC11997_01990</name>
</gene>
<keyword evidence="7 8" id="KW-0472">Membrane</keyword>
<reference evidence="10 11" key="1">
    <citation type="submission" date="2018-06" db="EMBL/GenBank/DDBJ databases">
        <authorList>
            <consortium name="Pathogen Informatics"/>
            <person name="Doyle S."/>
        </authorList>
    </citation>
    <scope>NUCLEOTIDE SEQUENCE [LARGE SCALE GENOMIC DNA]</scope>
    <source>
        <strain evidence="10 11">NCTC11997</strain>
    </source>
</reference>
<keyword evidence="5" id="KW-0133">Cell shape</keyword>
<evidence type="ECO:0000256" key="5">
    <source>
        <dbReference type="ARBA" id="ARBA00022960"/>
    </source>
</evidence>
<feature type="transmembrane region" description="Helical" evidence="8">
    <location>
        <begin position="118"/>
        <end position="136"/>
    </location>
</feature>
<evidence type="ECO:0000313" key="11">
    <source>
        <dbReference type="Proteomes" id="UP000254603"/>
    </source>
</evidence>
<dbReference type="NCBIfam" id="TIGR03426">
    <property type="entry name" value="shape_MreD"/>
    <property type="match status" value="1"/>
</dbReference>
<feature type="transmembrane region" description="Helical" evidence="8">
    <location>
        <begin position="34"/>
        <end position="51"/>
    </location>
</feature>
<evidence type="ECO:0000256" key="2">
    <source>
        <dbReference type="ARBA" id="ARBA00007776"/>
    </source>
</evidence>
<evidence type="ECO:0000313" key="10">
    <source>
        <dbReference type="EMBL" id="SUA56086.1"/>
    </source>
</evidence>
<keyword evidence="6 8" id="KW-1133">Transmembrane helix</keyword>
<evidence type="ECO:0000256" key="4">
    <source>
        <dbReference type="ARBA" id="ARBA00022692"/>
    </source>
</evidence>
<protein>
    <submittedName>
        <fullName evidence="10">Rod shape-determining protein MreD</fullName>
    </submittedName>
</protein>
<comment type="subcellular location">
    <subcellularLocation>
        <location evidence="1">Cell membrane</location>
        <topology evidence="1">Multi-pass membrane protein</topology>
    </subcellularLocation>
</comment>
<evidence type="ECO:0000256" key="8">
    <source>
        <dbReference type="SAM" id="Phobius"/>
    </source>
</evidence>
<dbReference type="Pfam" id="PF04093">
    <property type="entry name" value="MreD"/>
    <property type="match status" value="1"/>
</dbReference>
<dbReference type="AlphaFoldDB" id="A0A378XJ22"/>
<keyword evidence="4 8" id="KW-0812">Transmembrane</keyword>